<keyword evidence="3 8" id="KW-0813">Transport</keyword>
<reference evidence="10 11" key="1">
    <citation type="submission" date="2022-06" db="EMBL/GenBank/DDBJ databases">
        <title>Genomic Encyclopedia of Archaeal and Bacterial Type Strains, Phase II (KMG-II): from individual species to whole genera.</title>
        <authorList>
            <person name="Goeker M."/>
        </authorList>
    </citation>
    <scope>NUCLEOTIDE SEQUENCE [LARGE SCALE GENOMIC DNA]</scope>
    <source>
        <strain evidence="10 11">DSM 44255</strain>
    </source>
</reference>
<feature type="transmembrane region" description="Helical" evidence="9">
    <location>
        <begin position="31"/>
        <end position="48"/>
    </location>
</feature>
<evidence type="ECO:0000256" key="5">
    <source>
        <dbReference type="ARBA" id="ARBA00022692"/>
    </source>
</evidence>
<evidence type="ECO:0000256" key="4">
    <source>
        <dbReference type="ARBA" id="ARBA00022475"/>
    </source>
</evidence>
<proteinExistence type="inferred from homology"/>
<name>A0ABT1I9V6_9PSEU</name>
<feature type="transmembrane region" description="Helical" evidence="9">
    <location>
        <begin position="55"/>
        <end position="72"/>
    </location>
</feature>
<gene>
    <name evidence="10" type="ORF">LV75_001911</name>
</gene>
<dbReference type="Gene3D" id="1.10.1760.20">
    <property type="match status" value="1"/>
</dbReference>
<evidence type="ECO:0000256" key="7">
    <source>
        <dbReference type="ARBA" id="ARBA00023136"/>
    </source>
</evidence>
<feature type="transmembrane region" description="Helical" evidence="9">
    <location>
        <begin position="7"/>
        <end position="25"/>
    </location>
</feature>
<comment type="caution">
    <text evidence="10">The sequence shown here is derived from an EMBL/GenBank/DDBJ whole genome shotgun (WGS) entry which is preliminary data.</text>
</comment>
<keyword evidence="7 8" id="KW-0472">Membrane</keyword>
<protein>
    <recommendedName>
        <fullName evidence="8">Biotin transporter</fullName>
    </recommendedName>
</protein>
<organism evidence="10 11">
    <name type="scientific">Actinokineospora diospyrosa</name>
    <dbReference type="NCBI Taxonomy" id="103728"/>
    <lineage>
        <taxon>Bacteria</taxon>
        <taxon>Bacillati</taxon>
        <taxon>Actinomycetota</taxon>
        <taxon>Actinomycetes</taxon>
        <taxon>Pseudonocardiales</taxon>
        <taxon>Pseudonocardiaceae</taxon>
        <taxon>Actinokineospora</taxon>
    </lineage>
</organism>
<evidence type="ECO:0000256" key="1">
    <source>
        <dbReference type="ARBA" id="ARBA00004651"/>
    </source>
</evidence>
<feature type="transmembrane region" description="Helical" evidence="9">
    <location>
        <begin position="147"/>
        <end position="171"/>
    </location>
</feature>
<keyword evidence="5 9" id="KW-0812">Transmembrane</keyword>
<sequence length="184" mass="19008">MRSKDIALVALFAAITVVLGLFPLIELPLVPAPFTAQTLGVMLAGSILGARRGGLAILLFVVLVAIGLPVLPGGRGGIGVILGPTGGFILAYPVGAFVTGLITEWLWRRYNVAYALLANAIGGALVLYVIGIPWMAMSANLPLGKAITGSVVFLPGDLAKIIVASLTAVTVRRAYPLVQPRQAA</sequence>
<dbReference type="RefSeq" id="WP_253886421.1">
    <property type="nucleotide sequence ID" value="NZ_BAAAVB010000004.1"/>
</dbReference>
<keyword evidence="11" id="KW-1185">Reference proteome</keyword>
<keyword evidence="4 8" id="KW-1003">Cell membrane</keyword>
<feature type="transmembrane region" description="Helical" evidence="9">
    <location>
        <begin position="78"/>
        <end position="102"/>
    </location>
</feature>
<evidence type="ECO:0000256" key="3">
    <source>
        <dbReference type="ARBA" id="ARBA00022448"/>
    </source>
</evidence>
<dbReference type="PANTHER" id="PTHR34295:SF4">
    <property type="entry name" value="BIOTIN TRANSPORTER BIOY-RELATED"/>
    <property type="match status" value="1"/>
</dbReference>
<dbReference type="Pfam" id="PF02632">
    <property type="entry name" value="BioY"/>
    <property type="match status" value="1"/>
</dbReference>
<evidence type="ECO:0000256" key="6">
    <source>
        <dbReference type="ARBA" id="ARBA00022989"/>
    </source>
</evidence>
<evidence type="ECO:0000256" key="8">
    <source>
        <dbReference type="PIRNR" id="PIRNR016661"/>
    </source>
</evidence>
<feature type="transmembrane region" description="Helical" evidence="9">
    <location>
        <begin position="114"/>
        <end position="135"/>
    </location>
</feature>
<comment type="subcellular location">
    <subcellularLocation>
        <location evidence="1 8">Cell membrane</location>
        <topology evidence="1 8">Multi-pass membrane protein</topology>
    </subcellularLocation>
</comment>
<evidence type="ECO:0000313" key="11">
    <source>
        <dbReference type="Proteomes" id="UP001205185"/>
    </source>
</evidence>
<accession>A0ABT1I9V6</accession>
<dbReference type="PIRSF" id="PIRSF016661">
    <property type="entry name" value="BioY"/>
    <property type="match status" value="1"/>
</dbReference>
<evidence type="ECO:0000256" key="9">
    <source>
        <dbReference type="SAM" id="Phobius"/>
    </source>
</evidence>
<dbReference type="PANTHER" id="PTHR34295">
    <property type="entry name" value="BIOTIN TRANSPORTER BIOY"/>
    <property type="match status" value="1"/>
</dbReference>
<comment type="similarity">
    <text evidence="2 8">Belongs to the BioY family.</text>
</comment>
<dbReference type="Proteomes" id="UP001205185">
    <property type="component" value="Unassembled WGS sequence"/>
</dbReference>
<keyword evidence="6 9" id="KW-1133">Transmembrane helix</keyword>
<dbReference type="InterPro" id="IPR003784">
    <property type="entry name" value="BioY"/>
</dbReference>
<evidence type="ECO:0000313" key="10">
    <source>
        <dbReference type="EMBL" id="MCP2269423.1"/>
    </source>
</evidence>
<evidence type="ECO:0000256" key="2">
    <source>
        <dbReference type="ARBA" id="ARBA00010692"/>
    </source>
</evidence>
<dbReference type="EMBL" id="JAMTCO010000004">
    <property type="protein sequence ID" value="MCP2269423.1"/>
    <property type="molecule type" value="Genomic_DNA"/>
</dbReference>